<dbReference type="Proteomes" id="UP000327118">
    <property type="component" value="Unassembled WGS sequence"/>
</dbReference>
<dbReference type="OrthoDB" id="3660930at2759"/>
<accession>A0A5N6ZHK0</accession>
<evidence type="ECO:0000313" key="2">
    <source>
        <dbReference type="Proteomes" id="UP000327118"/>
    </source>
</evidence>
<protein>
    <submittedName>
        <fullName evidence="1">Uncharacterized protein</fullName>
    </submittedName>
</protein>
<feature type="non-terminal residue" evidence="1">
    <location>
        <position position="1"/>
    </location>
</feature>
<evidence type="ECO:0000313" key="1">
    <source>
        <dbReference type="EMBL" id="KAE8356848.1"/>
    </source>
</evidence>
<dbReference type="EMBL" id="ML739034">
    <property type="protein sequence ID" value="KAE8356848.1"/>
    <property type="molecule type" value="Genomic_DNA"/>
</dbReference>
<organism evidence="1 2">
    <name type="scientific">Aspergillus coremiiformis</name>
    <dbReference type="NCBI Taxonomy" id="138285"/>
    <lineage>
        <taxon>Eukaryota</taxon>
        <taxon>Fungi</taxon>
        <taxon>Dikarya</taxon>
        <taxon>Ascomycota</taxon>
        <taxon>Pezizomycotina</taxon>
        <taxon>Eurotiomycetes</taxon>
        <taxon>Eurotiomycetidae</taxon>
        <taxon>Eurotiales</taxon>
        <taxon>Aspergillaceae</taxon>
        <taxon>Aspergillus</taxon>
        <taxon>Aspergillus subgen. Circumdati</taxon>
    </lineage>
</organism>
<name>A0A5N6ZHK0_9EURO</name>
<gene>
    <name evidence="1" type="ORF">BDV28DRAFT_126310</name>
</gene>
<sequence length="83" mass="8862">HPDGLIAKDTTTLEKRACWKGKPVGCSRSGYCYKSCAQPGSGEWCWTAQENGFGPWIRCSKDSDCSRGDQCGAGDCKACGCSC</sequence>
<dbReference type="AlphaFoldDB" id="A0A5N6ZHK0"/>
<keyword evidence="2" id="KW-1185">Reference proteome</keyword>
<reference evidence="2" key="1">
    <citation type="submission" date="2019-04" db="EMBL/GenBank/DDBJ databases">
        <title>Friends and foes A comparative genomics studyof 23 Aspergillus species from section Flavi.</title>
        <authorList>
            <consortium name="DOE Joint Genome Institute"/>
            <person name="Kjaerbolling I."/>
            <person name="Vesth T."/>
            <person name="Frisvad J.C."/>
            <person name="Nybo J.L."/>
            <person name="Theobald S."/>
            <person name="Kildgaard S."/>
            <person name="Isbrandt T."/>
            <person name="Kuo A."/>
            <person name="Sato A."/>
            <person name="Lyhne E.K."/>
            <person name="Kogle M.E."/>
            <person name="Wiebenga A."/>
            <person name="Kun R.S."/>
            <person name="Lubbers R.J."/>
            <person name="Makela M.R."/>
            <person name="Barry K."/>
            <person name="Chovatia M."/>
            <person name="Clum A."/>
            <person name="Daum C."/>
            <person name="Haridas S."/>
            <person name="He G."/>
            <person name="LaButti K."/>
            <person name="Lipzen A."/>
            <person name="Mondo S."/>
            <person name="Riley R."/>
            <person name="Salamov A."/>
            <person name="Simmons B.A."/>
            <person name="Magnuson J.K."/>
            <person name="Henrissat B."/>
            <person name="Mortensen U.H."/>
            <person name="Larsen T.O."/>
            <person name="Devries R.P."/>
            <person name="Grigoriev I.V."/>
            <person name="Machida M."/>
            <person name="Baker S.E."/>
            <person name="Andersen M.R."/>
        </authorList>
    </citation>
    <scope>NUCLEOTIDE SEQUENCE [LARGE SCALE GENOMIC DNA]</scope>
    <source>
        <strain evidence="2">CBS 553.77</strain>
    </source>
</reference>
<proteinExistence type="predicted"/>